<dbReference type="Bgee" id="ENSMMUG00000042062">
    <property type="expression patterns" value="Expressed in spermatid and 3 other cell types or tissues"/>
</dbReference>
<dbReference type="Pfam" id="PF00447">
    <property type="entry name" value="HSF_DNA-bind"/>
    <property type="match status" value="1"/>
</dbReference>
<keyword evidence="4" id="KW-0238">DNA-binding</keyword>
<dbReference type="InterPro" id="IPR036390">
    <property type="entry name" value="WH_DNA-bd_sf"/>
</dbReference>
<accession>A0A1D5QMI4</accession>
<dbReference type="GO" id="GO:0005634">
    <property type="term" value="C:nucleus"/>
    <property type="evidence" value="ECO:0007669"/>
    <property type="project" value="UniProtKB-SubCell"/>
</dbReference>
<evidence type="ECO:0000256" key="7">
    <source>
        <dbReference type="RuleBase" id="RU004020"/>
    </source>
</evidence>
<dbReference type="FunFam" id="1.10.10.10:FF:000349">
    <property type="entry name" value="Heat shock transcription factor, Y-linked"/>
    <property type="match status" value="1"/>
</dbReference>
<dbReference type="InterPro" id="IPR036388">
    <property type="entry name" value="WH-like_DNA-bd_sf"/>
</dbReference>
<dbReference type="GO" id="GO:0043565">
    <property type="term" value="F:sequence-specific DNA binding"/>
    <property type="evidence" value="ECO:0007669"/>
    <property type="project" value="InterPro"/>
</dbReference>
<comment type="subcellular location">
    <subcellularLocation>
        <location evidence="1">Nucleus</location>
    </subcellularLocation>
</comment>
<evidence type="ECO:0000256" key="4">
    <source>
        <dbReference type="ARBA" id="ARBA00023125"/>
    </source>
</evidence>
<dbReference type="Gene3D" id="1.10.10.10">
    <property type="entry name" value="Winged helix-like DNA-binding domain superfamily/Winged helix DNA-binding domain"/>
    <property type="match status" value="1"/>
</dbReference>
<feature type="region of interest" description="Disordered" evidence="8">
    <location>
        <begin position="1"/>
        <end position="25"/>
    </location>
</feature>
<reference evidence="10" key="2">
    <citation type="submission" date="2025-05" db="UniProtKB">
        <authorList>
            <consortium name="Ensembl"/>
        </authorList>
    </citation>
    <scope>IDENTIFICATION</scope>
    <source>
        <strain evidence="10">17573</strain>
    </source>
</reference>
<comment type="similarity">
    <text evidence="2 7">Belongs to the HSF family.</text>
</comment>
<dbReference type="GeneTree" id="ENSGT00940000157452"/>
<dbReference type="GeneID" id="106995434"/>
<dbReference type="OrthoDB" id="9536616at2759"/>
<sequence length="401" mass="45386">MEHGSSETQGFSPKDELTVSEASTRSPLCEHTFSGDSDLRSMIEENAFQVLSQGFLLKRPCYTVCVSEPDKDNDFFSLTFPRKLWKIVESDQFKSVSWDENGTCIMINEELFKKEILERKHPYRIFQTDSIRSFVRQLNIYGFSKIRQNFQRSAFLPTFLAEEKESSVLTKLKCYYNPHFKRGCPQLLVRVKRRIDVKNASLTPTLFHEDFNQKHFRAGANMENHNPALAAEVSEESLFATSTNLNMSLTRESSVGKIIASSSDPIISGFLPPSRSTSIGPSEQSATDQRAILNQLSTIHMHSHSTYMQARGRIVNFITTTTSQYHIISPFQNCFLGLTLESPAVPTRYPVVSVNQAPHPNLLPAGNRWLQMSTIADISSSPLSRPATQPSPLDKYHTNYN</sequence>
<protein>
    <recommendedName>
        <fullName evidence="9">HSF-type DNA-binding domain-containing protein</fullName>
    </recommendedName>
</protein>
<evidence type="ECO:0000256" key="2">
    <source>
        <dbReference type="ARBA" id="ARBA00006403"/>
    </source>
</evidence>
<evidence type="ECO:0000313" key="11">
    <source>
        <dbReference type="Ensembl" id="ENSMMUP00000057350.1"/>
    </source>
</evidence>
<dbReference type="RefSeq" id="XP_014984151.1">
    <property type="nucleotide sequence ID" value="XM_015128665.2"/>
</dbReference>
<name>A0A1D5QMI4_MACMU</name>
<dbReference type="Ensembl" id="ENSMMUT00000071998.2">
    <property type="protein sequence ID" value="ENSMMUP00000049259.1"/>
    <property type="gene ID" value="ENSMMUG00000064248.1"/>
</dbReference>
<dbReference type="GO" id="GO:0003700">
    <property type="term" value="F:DNA-binding transcription factor activity"/>
    <property type="evidence" value="ECO:0007669"/>
    <property type="project" value="InterPro"/>
</dbReference>
<dbReference type="VEuPathDB" id="HostDB:ENSMMUG00000042062"/>
<dbReference type="STRING" id="9544.ENSMMUP00000049259"/>
<evidence type="ECO:0000256" key="5">
    <source>
        <dbReference type="ARBA" id="ARBA00023163"/>
    </source>
</evidence>
<dbReference type="AlphaFoldDB" id="A0A1D5QMI4"/>
<evidence type="ECO:0000313" key="12">
    <source>
        <dbReference type="Proteomes" id="UP000006718"/>
    </source>
</evidence>
<evidence type="ECO:0000256" key="3">
    <source>
        <dbReference type="ARBA" id="ARBA00023015"/>
    </source>
</evidence>
<organism evidence="10 12">
    <name type="scientific">Macaca mulatta</name>
    <name type="common">Rhesus macaque</name>
    <dbReference type="NCBI Taxonomy" id="9544"/>
    <lineage>
        <taxon>Eukaryota</taxon>
        <taxon>Metazoa</taxon>
        <taxon>Chordata</taxon>
        <taxon>Craniata</taxon>
        <taxon>Vertebrata</taxon>
        <taxon>Euteleostomi</taxon>
        <taxon>Mammalia</taxon>
        <taxon>Eutheria</taxon>
        <taxon>Euarchontoglires</taxon>
        <taxon>Primates</taxon>
        <taxon>Haplorrhini</taxon>
        <taxon>Catarrhini</taxon>
        <taxon>Cercopithecidae</taxon>
        <taxon>Cercopithecinae</taxon>
        <taxon>Macaca</taxon>
    </lineage>
</organism>
<dbReference type="PANTHER" id="PTHR10015">
    <property type="entry name" value="HEAT SHOCK TRANSCRIPTION FACTOR"/>
    <property type="match status" value="1"/>
</dbReference>
<dbReference type="KEGG" id="mcc:100270696"/>
<feature type="region of interest" description="Disordered" evidence="8">
    <location>
        <begin position="380"/>
        <end position="401"/>
    </location>
</feature>
<evidence type="ECO:0000259" key="9">
    <source>
        <dbReference type="SMART" id="SM00415"/>
    </source>
</evidence>
<dbReference type="InterPro" id="IPR000232">
    <property type="entry name" value="HSF_DNA-bd"/>
</dbReference>
<dbReference type="Ensembl" id="ENSMMUT00000055795.2">
    <property type="protein sequence ID" value="ENSMMUP00000057350.1"/>
    <property type="gene ID" value="ENSMMUG00000042062.2"/>
</dbReference>
<evidence type="ECO:0000256" key="1">
    <source>
        <dbReference type="ARBA" id="ARBA00004123"/>
    </source>
</evidence>
<feature type="domain" description="HSF-type DNA-binding" evidence="9">
    <location>
        <begin position="76"/>
        <end position="194"/>
    </location>
</feature>
<keyword evidence="12" id="KW-1185">Reference proteome</keyword>
<dbReference type="SUPFAM" id="SSF46785">
    <property type="entry name" value="Winged helix' DNA-binding domain"/>
    <property type="match status" value="1"/>
</dbReference>
<keyword evidence="3" id="KW-0805">Transcription regulation</keyword>
<proteinExistence type="inferred from homology"/>
<evidence type="ECO:0000313" key="10">
    <source>
        <dbReference type="Ensembl" id="ENSMMUP00000049259.1"/>
    </source>
</evidence>
<evidence type="ECO:0000256" key="8">
    <source>
        <dbReference type="SAM" id="MobiDB-lite"/>
    </source>
</evidence>
<reference evidence="10" key="1">
    <citation type="journal article" date="2012" name="Nature">
        <title>Strict evolutionary conservation followed rapid gene loss on human and rhesus Y chromosomes.</title>
        <authorList>
            <person name="Hughes J.F."/>
            <person name="Skaletsky H."/>
            <person name="Brown L.G."/>
            <person name="Pyntikova T."/>
            <person name="Graves T."/>
            <person name="Fulton R.S."/>
            <person name="Dugan S."/>
            <person name="Ding Y."/>
            <person name="Buhay C.J."/>
            <person name="Kremitzki C."/>
            <person name="Wang Q."/>
            <person name="Shen H."/>
            <person name="Holder M."/>
            <person name="Villasana D."/>
            <person name="Nazareth L.V."/>
            <person name="Cree A."/>
            <person name="Courtney L."/>
            <person name="Veizer J."/>
            <person name="Kotkiewicz H."/>
            <person name="Cho T.J."/>
            <person name="Koutseva N."/>
            <person name="Rozen S."/>
            <person name="Muzny D.M."/>
            <person name="Warren W.C."/>
            <person name="Gibbs R.A."/>
            <person name="Wilson R.K."/>
            <person name="Page D.C."/>
        </authorList>
    </citation>
    <scope>NUCLEOTIDE SEQUENCE [LARGE SCALE GENOMIC DNA]</scope>
    <source>
        <strain evidence="10">17573</strain>
    </source>
</reference>
<keyword evidence="6" id="KW-0539">Nucleus</keyword>
<dbReference type="KEGG" id="mcc:106995434"/>
<feature type="compositionally biased region" description="Polar residues" evidence="8">
    <location>
        <begin position="380"/>
        <end position="391"/>
    </location>
</feature>
<dbReference type="SMART" id="SM00415">
    <property type="entry name" value="HSF"/>
    <property type="match status" value="1"/>
</dbReference>
<dbReference type="VEuPathDB" id="HostDB:ENSMMUG00000064248"/>
<keyword evidence="5" id="KW-0804">Transcription</keyword>
<feature type="compositionally biased region" description="Polar residues" evidence="8">
    <location>
        <begin position="1"/>
        <end position="11"/>
    </location>
</feature>
<dbReference type="PANTHER" id="PTHR10015:SF336">
    <property type="entry name" value="HEAT SHOCK TRANSCRIPTION FACTOR, Y-LINKED"/>
    <property type="match status" value="1"/>
</dbReference>
<dbReference type="Proteomes" id="UP000006718">
    <property type="component" value="Chromosome Y"/>
</dbReference>
<gene>
    <name evidence="11" type="primary">LOC106995434</name>
</gene>
<evidence type="ECO:0000256" key="6">
    <source>
        <dbReference type="ARBA" id="ARBA00023242"/>
    </source>
</evidence>
<dbReference type="OMA" id="DHIATEQ"/>